<organism evidence="5 6">
    <name type="scientific">Apatococcus lobatus</name>
    <dbReference type="NCBI Taxonomy" id="904363"/>
    <lineage>
        <taxon>Eukaryota</taxon>
        <taxon>Viridiplantae</taxon>
        <taxon>Chlorophyta</taxon>
        <taxon>core chlorophytes</taxon>
        <taxon>Trebouxiophyceae</taxon>
        <taxon>Chlorellales</taxon>
        <taxon>Chlorellaceae</taxon>
        <taxon>Apatococcus</taxon>
    </lineage>
</organism>
<gene>
    <name evidence="5" type="ORF">WJX74_007425</name>
</gene>
<dbReference type="Gene3D" id="1.10.238.10">
    <property type="entry name" value="EF-hand"/>
    <property type="match status" value="1"/>
</dbReference>
<evidence type="ECO:0000313" key="5">
    <source>
        <dbReference type="EMBL" id="KAK9835764.1"/>
    </source>
</evidence>
<feature type="compositionally biased region" description="Basic and acidic residues" evidence="3">
    <location>
        <begin position="138"/>
        <end position="153"/>
    </location>
</feature>
<feature type="coiled-coil region" evidence="2">
    <location>
        <begin position="50"/>
        <end position="84"/>
    </location>
</feature>
<dbReference type="EMBL" id="JALJOS010000008">
    <property type="protein sequence ID" value="KAK9835764.1"/>
    <property type="molecule type" value="Genomic_DNA"/>
</dbReference>
<dbReference type="PROSITE" id="PS50096">
    <property type="entry name" value="IQ"/>
    <property type="match status" value="1"/>
</dbReference>
<feature type="region of interest" description="Disordered" evidence="3">
    <location>
        <begin position="207"/>
        <end position="227"/>
    </location>
</feature>
<feature type="region of interest" description="Disordered" evidence="3">
    <location>
        <begin position="252"/>
        <end position="337"/>
    </location>
</feature>
<sequence>MKVAGARTSVPRPASSNSLQILDQNEAESFSGSVSPFRLSYTVLQEKRARKAAEEDAVRLCNRVKQLQKESERVSKRVNDTKKKIQDVRCQQQRVIDKQAVKEKWHREVQEEIDRQRFLNILSRQQNRQNKSLSEVQLQKERHSQAEEAKEESAEIERVLAESKLLARIEALERKEAVRKDYKKCLEHQNKYRADKIKLAHGEYEKRLREQRGARESKQRELSNLGEMESDLLQKLRQMEMEQTRAEEELCTLLHKPKSVKPRSPSRNTQSMSPSRPSQADPKQPFSAAQPQMQQQQYMQRPLPGQSRLPDNRSNAYQASQPAARLGPQDVSQPAMQDGLSEIQEGEEEPLPDFSDDEIAAAFAQYDKDSSGVMQVADLAAIMSDLQMQLDSEQLMQAAQQLDGQGTGQINFGEFLIWWRG</sequence>
<evidence type="ECO:0000256" key="2">
    <source>
        <dbReference type="SAM" id="Coils"/>
    </source>
</evidence>
<dbReference type="PROSITE" id="PS50222">
    <property type="entry name" value="EF_HAND_2"/>
    <property type="match status" value="1"/>
</dbReference>
<keyword evidence="6" id="KW-1185">Reference proteome</keyword>
<keyword evidence="1" id="KW-0106">Calcium</keyword>
<evidence type="ECO:0000259" key="4">
    <source>
        <dbReference type="PROSITE" id="PS50222"/>
    </source>
</evidence>
<dbReference type="CDD" id="cd00051">
    <property type="entry name" value="EFh"/>
    <property type="match status" value="1"/>
</dbReference>
<evidence type="ECO:0000256" key="3">
    <source>
        <dbReference type="SAM" id="MobiDB-lite"/>
    </source>
</evidence>
<dbReference type="PANTHER" id="PTHR37473:SF1">
    <property type="entry name" value="EF-HAND DOMAIN-CONTAINING PROTEIN"/>
    <property type="match status" value="1"/>
</dbReference>
<reference evidence="5 6" key="1">
    <citation type="journal article" date="2024" name="Nat. Commun.">
        <title>Phylogenomics reveals the evolutionary origins of lichenization in chlorophyte algae.</title>
        <authorList>
            <person name="Puginier C."/>
            <person name="Libourel C."/>
            <person name="Otte J."/>
            <person name="Skaloud P."/>
            <person name="Haon M."/>
            <person name="Grisel S."/>
            <person name="Petersen M."/>
            <person name="Berrin J.G."/>
            <person name="Delaux P.M."/>
            <person name="Dal Grande F."/>
            <person name="Keller J."/>
        </authorList>
    </citation>
    <scope>NUCLEOTIDE SEQUENCE [LARGE SCALE GENOMIC DNA]</scope>
    <source>
        <strain evidence="5 6">SAG 2145</strain>
    </source>
</reference>
<dbReference type="SUPFAM" id="SSF47473">
    <property type="entry name" value="EF-hand"/>
    <property type="match status" value="1"/>
</dbReference>
<dbReference type="InterPro" id="IPR011992">
    <property type="entry name" value="EF-hand-dom_pair"/>
</dbReference>
<evidence type="ECO:0000313" key="6">
    <source>
        <dbReference type="Proteomes" id="UP001438707"/>
    </source>
</evidence>
<feature type="region of interest" description="Disordered" evidence="3">
    <location>
        <begin position="130"/>
        <end position="153"/>
    </location>
</feature>
<dbReference type="Proteomes" id="UP001438707">
    <property type="component" value="Unassembled WGS sequence"/>
</dbReference>
<feature type="domain" description="EF-hand" evidence="4">
    <location>
        <begin position="354"/>
        <end position="389"/>
    </location>
</feature>
<protein>
    <recommendedName>
        <fullName evidence="4">EF-hand domain-containing protein</fullName>
    </recommendedName>
</protein>
<evidence type="ECO:0000256" key="1">
    <source>
        <dbReference type="ARBA" id="ARBA00022837"/>
    </source>
</evidence>
<proteinExistence type="predicted"/>
<feature type="compositionally biased region" description="Polar residues" evidence="3">
    <location>
        <begin position="265"/>
        <end position="278"/>
    </location>
</feature>
<feature type="compositionally biased region" description="Basic and acidic residues" evidence="3">
    <location>
        <begin position="207"/>
        <end position="221"/>
    </location>
</feature>
<keyword evidence="2" id="KW-0175">Coiled coil</keyword>
<comment type="caution">
    <text evidence="5">The sequence shown here is derived from an EMBL/GenBank/DDBJ whole genome shotgun (WGS) entry which is preliminary data.</text>
</comment>
<dbReference type="PANTHER" id="PTHR37473">
    <property type="entry name" value="EF-HAND DOMAIN-CONTAINING PROTEIN"/>
    <property type="match status" value="1"/>
</dbReference>
<feature type="compositionally biased region" description="Low complexity" evidence="3">
    <location>
        <begin position="284"/>
        <end position="306"/>
    </location>
</feature>
<name>A0AAW1RQ12_9CHLO</name>
<dbReference type="InterPro" id="IPR002048">
    <property type="entry name" value="EF_hand_dom"/>
</dbReference>
<accession>A0AAW1RQ12</accession>
<dbReference type="InterPro" id="IPR018247">
    <property type="entry name" value="EF_Hand_1_Ca_BS"/>
</dbReference>
<dbReference type="PROSITE" id="PS00018">
    <property type="entry name" value="EF_HAND_1"/>
    <property type="match status" value="1"/>
</dbReference>
<dbReference type="AlphaFoldDB" id="A0AAW1RQ12"/>
<feature type="compositionally biased region" description="Polar residues" evidence="3">
    <location>
        <begin position="312"/>
        <end position="321"/>
    </location>
</feature>
<dbReference type="GO" id="GO:0005509">
    <property type="term" value="F:calcium ion binding"/>
    <property type="evidence" value="ECO:0007669"/>
    <property type="project" value="InterPro"/>
</dbReference>
<feature type="region of interest" description="Disordered" evidence="3">
    <location>
        <begin position="1"/>
        <end position="21"/>
    </location>
</feature>